<dbReference type="EMBL" id="VFEQ01000010">
    <property type="protein sequence ID" value="TWR58797.1"/>
    <property type="molecule type" value="Genomic_DNA"/>
</dbReference>
<evidence type="ECO:0000313" key="4">
    <source>
        <dbReference type="EMBL" id="TWR58797.1"/>
    </source>
</evidence>
<sequence>MLQKAIKEQYPPLDLDVQLTRLAVPNLVGGWDLKRLLDVALDYVGSGTLLDTDTVIDGRRCFLTNRAPHPLTYEAEAIREPDLQLIKAKILDLTPTLMTVFQDALTDYWNQPGDTGPIRWQWLGDLLATGLSSTASLLPTQYQQQQTALHHLTAYPDQRTRPTPVQGGVHAYCLETSIVQGSHTANIMEPELLVVQAQNVMLYRSNGTLEFHDSLEAFTQARGRDLSRQVLADSVTIKRYEPDGNSFDTLAALLLNQQLEALGTVVLPASDGLNALEQRIADTTDPTPWFIQAPAPSPTFEHTLQANLPVWLQTATPGDRFAYRQQLAELARVHRQTAGASFLDGVENLHDFTRNTLLEQIHADHPEVTTIDPDDLELTFHVPVGDLGSGYLTPVSMSLTQLAIKNLAAAPQGSLTLRSKSGATIPAWMNADYLLGEKGLFTSTQGLIARTNIGERYPTTLRALLLGNDSEAQRREALFDQALRVRLPLQALEHKIRGEHGMTWQGYRYVQALMQRSAADRVVDDLSIVIHALAFHRTPHSKPDVVNNMFIIEASDRQVGPHILYRPLYPDSLRQFASRDALLGAIAEPGPLQDSVLSWLPDHARPIYSNNGFVSPHIIRFGQGDDTVQWPAPAPAQLADDSNGVAVLGSLAQSLAAGNLTQYLYGSNARALVDLADRDAVSNAESRWAILLEGGWLLFNALLLPLLRGPAMVAGWMVQLAVSLQHDLEALHGDDPVARELAWVDVLLNIGLLLIHRASAQHPSIEPAFTPAKPPVSKALSTLLRRPPTPSAHVAPKIEQGPVGLPSEPPASDRTEVDFIHSTARDGSRRRLFNALLEHHVAWPVPAPSPVELGAFKGLYRIGQQWHASVAGLLFQVSIVPDAGEVFIVNPQKNLHPGFKLSYDGQGRWALDLGLKLRGGGPKNRLKAKLAQIEQQRAEAWLKVTRLESQILEQIDQTAHFFDTVTATKKQFEVRDRELAHAMQRLRLSPNDPSAVSAHAVEARNRTRARLHFLVAYEKYAPVTEQLQQNRRAIIDAYAQVKAADGKFDYESSCLEQYQTLLAAQEVDVSFLASLHTATFVSDRGELMNDLLRMERDEPANQRLLDMTEMHFATSERHAESLIAIDMTLEEMANRLKTGPAERLKFLNAMPHRRFYNRLCAIVEPLDLLAALSIDELREPATAQEEYFMARLETLHFPQVSVEHSYIDLLTTQGFTSAERKEVLVNVIEHYSRRLQAYRMLMELDSTLLRPRYMPLLIERLETLRAAAETDLADVLREDEFLPAQFVRFKPAQLPSPTKRVFRSRDKGTLVGNLLPPDAEMPFPTIVVKNPLTDEISARFMEHPHEGWVEIVDAPPQRPAPVPRQRALATLRTEAQRLIDQITALEKSIEFQKRKLADPQRRDDVNPQDWNDMFGHQARKIEAIADEIQAHHLDKPDVPQALERLRMRATDLRRQGEQHCIEGYKAQRPRQENIDYLRRHAAVDIGLVHGPQRTGANDYVSEFAIREKNRVDVLWYAHFHYSSADSPRGDYTAAHLKRPEHRFTTFKDLIAKAGPDSHVIVNDLYSPINRPLDQQLFLVLIPE</sequence>
<dbReference type="Proteomes" id="UP000316123">
    <property type="component" value="Unassembled WGS sequence"/>
</dbReference>
<gene>
    <name evidence="4" type="ORF">FIV41_16955</name>
</gene>
<evidence type="ECO:0000259" key="3">
    <source>
        <dbReference type="Pfam" id="PF20178"/>
    </source>
</evidence>
<comment type="caution">
    <text evidence="4">The sequence shown here is derived from an EMBL/GenBank/DDBJ whole genome shotgun (WGS) entry which is preliminary data.</text>
</comment>
<evidence type="ECO:0000313" key="5">
    <source>
        <dbReference type="Proteomes" id="UP000316123"/>
    </source>
</evidence>
<feature type="domain" description="Dermonecrotic toxin N-terminal" evidence="3">
    <location>
        <begin position="344"/>
        <end position="587"/>
    </location>
</feature>
<evidence type="ECO:0000256" key="1">
    <source>
        <dbReference type="SAM" id="Coils"/>
    </source>
</evidence>
<proteinExistence type="predicted"/>
<organism evidence="4 5">
    <name type="scientific">Pseudomonas marginalis</name>
    <name type="common">Pseudomonas panacis</name>
    <dbReference type="NCBI Taxonomy" id="298"/>
    <lineage>
        <taxon>Bacteria</taxon>
        <taxon>Pseudomonadati</taxon>
        <taxon>Pseudomonadota</taxon>
        <taxon>Gammaproteobacteria</taxon>
        <taxon>Pseudomonadales</taxon>
        <taxon>Pseudomonadaceae</taxon>
        <taxon>Pseudomonas</taxon>
    </lineage>
</organism>
<accession>A0A9X9BQP1</accession>
<feature type="coiled-coil region" evidence="1">
    <location>
        <begin position="1368"/>
        <end position="1395"/>
    </location>
</feature>
<reference evidence="4 5" key="1">
    <citation type="submission" date="2019-06" db="EMBL/GenBank/DDBJ databases">
        <title>Pseudomonas bimorpha sp. nov. isolated from bovine raw milk and skim milk concentrate.</title>
        <authorList>
            <person name="Hofmann K."/>
            <person name="Huptas C."/>
            <person name="Doll E."/>
            <person name="Scherer S."/>
            <person name="Wenning M."/>
        </authorList>
    </citation>
    <scope>NUCLEOTIDE SEQUENCE [LARGE SCALE GENOMIC DNA]</scope>
    <source>
        <strain evidence="4 5">DSM 13124</strain>
    </source>
</reference>
<dbReference type="RefSeq" id="WP_074846983.1">
    <property type="nucleotide sequence ID" value="NZ_FNSU01000003.1"/>
</dbReference>
<dbReference type="Pfam" id="PF20178">
    <property type="entry name" value="ToxA_N"/>
    <property type="match status" value="1"/>
</dbReference>
<dbReference type="InterPro" id="IPR046673">
    <property type="entry name" value="ToxA_N"/>
</dbReference>
<protein>
    <recommendedName>
        <fullName evidence="3">Dermonecrotic toxin N-terminal domain-containing protein</fullName>
    </recommendedName>
</protein>
<keyword evidence="1" id="KW-0175">Coiled coil</keyword>
<feature type="region of interest" description="Disordered" evidence="2">
    <location>
        <begin position="788"/>
        <end position="814"/>
    </location>
</feature>
<dbReference type="OrthoDB" id="7003488at2"/>
<name>A0A9X9BQP1_PSEMA</name>
<evidence type="ECO:0000256" key="2">
    <source>
        <dbReference type="SAM" id="MobiDB-lite"/>
    </source>
</evidence>